<dbReference type="PROSITE" id="PS50850">
    <property type="entry name" value="MFS"/>
    <property type="match status" value="1"/>
</dbReference>
<feature type="region of interest" description="Disordered" evidence="5">
    <location>
        <begin position="1"/>
        <end position="56"/>
    </location>
</feature>
<dbReference type="Proteomes" id="UP000294003">
    <property type="component" value="Unassembled WGS sequence"/>
</dbReference>
<evidence type="ECO:0000256" key="5">
    <source>
        <dbReference type="SAM" id="MobiDB-lite"/>
    </source>
</evidence>
<feature type="transmembrane region" description="Helical" evidence="6">
    <location>
        <begin position="363"/>
        <end position="383"/>
    </location>
</feature>
<gene>
    <name evidence="8" type="ORF">DL762_003958</name>
</gene>
<sequence>MEESRKQAEGTPMANLTRPPDEEAGAEIERSEARGATTATTTTTTPFPGSSGILDDAAPLEDQTQRLPFARLIAAYLCLCLCYFTSYLDTNAATQTLPTISRVLEAGPSIAWAGTAYLLGQTAIQPLSGRLSDIAGRKPVLLASVGCIVVGGLLAGFARSPAWLYAARALNGVGGGGVSSLVSIVVSALVSLRDRGKYQGLISAAIGTGAAAGPFVAAGLVRTGPEGEKLLKVDWLGAGASVTGIVLLLLGREHMALVRAADHLDAGGGGILLRRLPPRRGLCRQDPIMPLRLFRQRSPAILLVQGVLHDFTRQGTQYFIPLYLQTVRGYSPMQSAVLTLPFLLAQSIAGVISGPIMSRLARYIPVLRFGFALWTLGAGLKALFSLDTPIVVYAVVLAIEGAGVGFVHQPGPRGRDVDALPPALFARVMDGGWQAGEAESAAFEAAILDARVRGYRVVFVMMTPLVGLCLLGTFFVHDKILKGDKAGDEAAGNARPQHKDPVLGQRGKDGEATNTQLPRPETLLLGQREEKRG</sequence>
<keyword evidence="3 6" id="KW-1133">Transmembrane helix</keyword>
<comment type="subcellular location">
    <subcellularLocation>
        <location evidence="1">Membrane</location>
        <topology evidence="1">Multi-pass membrane protein</topology>
    </subcellularLocation>
</comment>
<keyword evidence="9" id="KW-1185">Reference proteome</keyword>
<feature type="region of interest" description="Disordered" evidence="5">
    <location>
        <begin position="486"/>
        <end position="533"/>
    </location>
</feature>
<dbReference type="InterPro" id="IPR005829">
    <property type="entry name" value="Sugar_transporter_CS"/>
</dbReference>
<evidence type="ECO:0000256" key="3">
    <source>
        <dbReference type="ARBA" id="ARBA00022989"/>
    </source>
</evidence>
<dbReference type="PANTHER" id="PTHR23501">
    <property type="entry name" value="MAJOR FACILITATOR SUPERFAMILY"/>
    <property type="match status" value="1"/>
</dbReference>
<dbReference type="EMBL" id="QJNS01000092">
    <property type="protein sequence ID" value="RYO88073.1"/>
    <property type="molecule type" value="Genomic_DNA"/>
</dbReference>
<keyword evidence="4 6" id="KW-0472">Membrane</keyword>
<organism evidence="8 9">
    <name type="scientific">Monosporascus cannonballus</name>
    <dbReference type="NCBI Taxonomy" id="155416"/>
    <lineage>
        <taxon>Eukaryota</taxon>
        <taxon>Fungi</taxon>
        <taxon>Dikarya</taxon>
        <taxon>Ascomycota</taxon>
        <taxon>Pezizomycotina</taxon>
        <taxon>Sordariomycetes</taxon>
        <taxon>Xylariomycetidae</taxon>
        <taxon>Xylariales</taxon>
        <taxon>Xylariales incertae sedis</taxon>
        <taxon>Monosporascus</taxon>
    </lineage>
</organism>
<accession>A0ABY0H983</accession>
<feature type="transmembrane region" description="Helical" evidence="6">
    <location>
        <begin position="201"/>
        <end position="221"/>
    </location>
</feature>
<dbReference type="Pfam" id="PF07690">
    <property type="entry name" value="MFS_1"/>
    <property type="match status" value="1"/>
</dbReference>
<evidence type="ECO:0000256" key="6">
    <source>
        <dbReference type="SAM" id="Phobius"/>
    </source>
</evidence>
<dbReference type="InterPro" id="IPR011701">
    <property type="entry name" value="MFS"/>
</dbReference>
<dbReference type="SUPFAM" id="SSF103473">
    <property type="entry name" value="MFS general substrate transporter"/>
    <property type="match status" value="1"/>
</dbReference>
<evidence type="ECO:0000313" key="9">
    <source>
        <dbReference type="Proteomes" id="UP000294003"/>
    </source>
</evidence>
<feature type="transmembrane region" description="Helical" evidence="6">
    <location>
        <begin position="457"/>
        <end position="476"/>
    </location>
</feature>
<evidence type="ECO:0000259" key="7">
    <source>
        <dbReference type="PROSITE" id="PS50850"/>
    </source>
</evidence>
<feature type="compositionally biased region" description="Low complexity" evidence="5">
    <location>
        <begin position="36"/>
        <end position="45"/>
    </location>
</feature>
<dbReference type="PRINTS" id="PR01036">
    <property type="entry name" value="TCRTETB"/>
</dbReference>
<dbReference type="PANTHER" id="PTHR23501:SF78">
    <property type="entry name" value="MAJOR FACILITATOR SUPERFAMILY (MFS) PROFILE DOMAIN-CONTAINING PROTEIN-RELATED"/>
    <property type="match status" value="1"/>
</dbReference>
<protein>
    <recommendedName>
        <fullName evidence="7">Major facilitator superfamily (MFS) profile domain-containing protein</fullName>
    </recommendedName>
</protein>
<evidence type="ECO:0000256" key="2">
    <source>
        <dbReference type="ARBA" id="ARBA00022692"/>
    </source>
</evidence>
<feature type="domain" description="Major facilitator superfamily (MFS) profile" evidence="7">
    <location>
        <begin position="75"/>
        <end position="481"/>
    </location>
</feature>
<feature type="transmembrane region" description="Helical" evidence="6">
    <location>
        <begin position="170"/>
        <end position="189"/>
    </location>
</feature>
<proteinExistence type="predicted"/>
<evidence type="ECO:0000256" key="4">
    <source>
        <dbReference type="ARBA" id="ARBA00023136"/>
    </source>
</evidence>
<feature type="transmembrane region" description="Helical" evidence="6">
    <location>
        <begin position="390"/>
        <end position="408"/>
    </location>
</feature>
<evidence type="ECO:0000313" key="8">
    <source>
        <dbReference type="EMBL" id="RYO88073.1"/>
    </source>
</evidence>
<feature type="compositionally biased region" description="Basic and acidic residues" evidence="5">
    <location>
        <begin position="497"/>
        <end position="511"/>
    </location>
</feature>
<reference evidence="8 9" key="1">
    <citation type="submission" date="2018-06" db="EMBL/GenBank/DDBJ databases">
        <title>Complete Genomes of Monosporascus.</title>
        <authorList>
            <person name="Robinson A.J."/>
            <person name="Natvig D.O."/>
        </authorList>
    </citation>
    <scope>NUCLEOTIDE SEQUENCE [LARGE SCALE GENOMIC DNA]</scope>
    <source>
        <strain evidence="8 9">CBS 609.92</strain>
    </source>
</reference>
<evidence type="ECO:0000256" key="1">
    <source>
        <dbReference type="ARBA" id="ARBA00004141"/>
    </source>
</evidence>
<comment type="caution">
    <text evidence="8">The sequence shown here is derived from an EMBL/GenBank/DDBJ whole genome shotgun (WGS) entry which is preliminary data.</text>
</comment>
<dbReference type="Gene3D" id="1.20.1250.20">
    <property type="entry name" value="MFS general substrate transporter like domains"/>
    <property type="match status" value="2"/>
</dbReference>
<dbReference type="InterPro" id="IPR036259">
    <property type="entry name" value="MFS_trans_sf"/>
</dbReference>
<name>A0ABY0H983_9PEZI</name>
<keyword evidence="2 6" id="KW-0812">Transmembrane</keyword>
<feature type="transmembrane region" description="Helical" evidence="6">
    <location>
        <begin position="140"/>
        <end position="158"/>
    </location>
</feature>
<dbReference type="InterPro" id="IPR020846">
    <property type="entry name" value="MFS_dom"/>
</dbReference>
<feature type="transmembrane region" description="Helical" evidence="6">
    <location>
        <begin position="233"/>
        <end position="250"/>
    </location>
</feature>
<dbReference type="PROSITE" id="PS00216">
    <property type="entry name" value="SUGAR_TRANSPORT_1"/>
    <property type="match status" value="1"/>
</dbReference>